<reference evidence="2 3" key="1">
    <citation type="submission" date="2019-06" db="EMBL/GenBank/DDBJ databases">
        <title>The draft genome of Rhizobium smilacinae PTYR-5.</title>
        <authorList>
            <person name="Liu L."/>
            <person name="Li L."/>
            <person name="Zhang X."/>
        </authorList>
    </citation>
    <scope>NUCLEOTIDE SEQUENCE [LARGE SCALE GENOMIC DNA]</scope>
    <source>
        <strain evidence="2 3">PTYR-5</strain>
    </source>
</reference>
<protein>
    <submittedName>
        <fullName evidence="2">Uncharacterized protein</fullName>
    </submittedName>
</protein>
<evidence type="ECO:0000256" key="1">
    <source>
        <dbReference type="SAM" id="Coils"/>
    </source>
</evidence>
<name>A0A5C4XTL4_9HYPH</name>
<sequence>MSNSPVPAAAEGMPKFDLRQIMRDAWSIYRRIWGGSCRPANEQVRRKELAKALRNAWALARQARAAAAKTLAEKAADRVRELTAELMRLDARPWGMRSHRSATARDVIQLELASAQAVLQ</sequence>
<feature type="coiled-coil region" evidence="1">
    <location>
        <begin position="65"/>
        <end position="92"/>
    </location>
</feature>
<dbReference type="OrthoDB" id="8389996at2"/>
<evidence type="ECO:0000313" key="2">
    <source>
        <dbReference type="EMBL" id="TNM66481.1"/>
    </source>
</evidence>
<gene>
    <name evidence="2" type="ORF">FHP24_09865</name>
</gene>
<organism evidence="2 3">
    <name type="scientific">Aliirhizobium smilacinae</name>
    <dbReference type="NCBI Taxonomy" id="1395944"/>
    <lineage>
        <taxon>Bacteria</taxon>
        <taxon>Pseudomonadati</taxon>
        <taxon>Pseudomonadota</taxon>
        <taxon>Alphaproteobacteria</taxon>
        <taxon>Hyphomicrobiales</taxon>
        <taxon>Rhizobiaceae</taxon>
        <taxon>Aliirhizobium</taxon>
    </lineage>
</organism>
<dbReference type="Proteomes" id="UP000311605">
    <property type="component" value="Unassembled WGS sequence"/>
</dbReference>
<comment type="caution">
    <text evidence="2">The sequence shown here is derived from an EMBL/GenBank/DDBJ whole genome shotgun (WGS) entry which is preliminary data.</text>
</comment>
<dbReference type="EMBL" id="VDMN01000001">
    <property type="protein sequence ID" value="TNM66481.1"/>
    <property type="molecule type" value="Genomic_DNA"/>
</dbReference>
<keyword evidence="3" id="KW-1185">Reference proteome</keyword>
<evidence type="ECO:0000313" key="3">
    <source>
        <dbReference type="Proteomes" id="UP000311605"/>
    </source>
</evidence>
<dbReference type="AlphaFoldDB" id="A0A5C4XTL4"/>
<accession>A0A5C4XTL4</accession>
<keyword evidence="1" id="KW-0175">Coiled coil</keyword>
<proteinExistence type="predicted"/>
<dbReference type="RefSeq" id="WP_139675874.1">
    <property type="nucleotide sequence ID" value="NZ_VDMN01000001.1"/>
</dbReference>